<feature type="transmembrane region" description="Helical" evidence="1">
    <location>
        <begin position="61"/>
        <end position="81"/>
    </location>
</feature>
<dbReference type="PANTHER" id="PTHR40078">
    <property type="entry name" value="INTEGRAL MEMBRANE PROTEIN-RELATED"/>
    <property type="match status" value="1"/>
</dbReference>
<name>A0A368VZT5_9ACTN</name>
<feature type="transmembrane region" description="Helical" evidence="1">
    <location>
        <begin position="23"/>
        <end position="41"/>
    </location>
</feature>
<evidence type="ECO:0000313" key="2">
    <source>
        <dbReference type="EMBL" id="RCW46949.1"/>
    </source>
</evidence>
<evidence type="ECO:0000256" key="1">
    <source>
        <dbReference type="SAM" id="Phobius"/>
    </source>
</evidence>
<dbReference type="RefSeq" id="WP_114451179.1">
    <property type="nucleotide sequence ID" value="NZ_QPJC01000001.1"/>
</dbReference>
<keyword evidence="1" id="KW-0812">Transmembrane</keyword>
<dbReference type="Proteomes" id="UP000253495">
    <property type="component" value="Unassembled WGS sequence"/>
</dbReference>
<accession>A0A368VZT5</accession>
<comment type="caution">
    <text evidence="2">The sequence shown here is derived from an EMBL/GenBank/DDBJ whole genome shotgun (WGS) entry which is preliminary data.</text>
</comment>
<dbReference type="OrthoDB" id="154912at2"/>
<feature type="transmembrane region" description="Helical" evidence="1">
    <location>
        <begin position="115"/>
        <end position="139"/>
    </location>
</feature>
<sequence length="213" mass="21816">MGSTATKVDLSPLPITMRPTSRLVQLLGGLVLFGTSMALMVRAGLGLSPWDVLHEGLATHLGWSFGSVTVLTGGLVLLAWLPLRQRPGIGTVANVVVIAISVDTALALLPPPDPLAARIALLITGIALNALATAVYVGARLGPGPRDGLMTGLHERTGASIRLVRTGIEISVLAAGWSLGGTVGIGTVLFAVAIGPLTQLALPAVAVRGPRRR</sequence>
<dbReference type="PANTHER" id="PTHR40078:SF1">
    <property type="entry name" value="INTEGRAL MEMBRANE PROTEIN"/>
    <property type="match status" value="1"/>
</dbReference>
<gene>
    <name evidence="2" type="ORF">DFQ14_101289</name>
</gene>
<proteinExistence type="predicted"/>
<dbReference type="Pfam" id="PF19700">
    <property type="entry name" value="DUF6198"/>
    <property type="match status" value="1"/>
</dbReference>
<keyword evidence="3" id="KW-1185">Reference proteome</keyword>
<keyword evidence="1" id="KW-1133">Transmembrane helix</keyword>
<reference evidence="2 3" key="1">
    <citation type="submission" date="2018-07" db="EMBL/GenBank/DDBJ databases">
        <title>Genomic Encyclopedia of Type Strains, Phase III (KMG-III): the genomes of soil and plant-associated and newly described type strains.</title>
        <authorList>
            <person name="Whitman W."/>
        </authorList>
    </citation>
    <scope>NUCLEOTIDE SEQUENCE [LARGE SCALE GENOMIC DNA]</scope>
    <source>
        <strain evidence="2 3">CECT 8575</strain>
    </source>
</reference>
<dbReference type="AlphaFoldDB" id="A0A368VZT5"/>
<dbReference type="EMBL" id="QPJC01000001">
    <property type="protein sequence ID" value="RCW46949.1"/>
    <property type="molecule type" value="Genomic_DNA"/>
</dbReference>
<protein>
    <submittedName>
        <fullName evidence="2">Putative membrane protein YczE</fullName>
    </submittedName>
</protein>
<evidence type="ECO:0000313" key="3">
    <source>
        <dbReference type="Proteomes" id="UP000253495"/>
    </source>
</evidence>
<keyword evidence="1" id="KW-0472">Membrane</keyword>
<dbReference type="InterPro" id="IPR038750">
    <property type="entry name" value="YczE/YyaS-like"/>
</dbReference>
<feature type="transmembrane region" description="Helical" evidence="1">
    <location>
        <begin position="88"/>
        <end position="109"/>
    </location>
</feature>
<organism evidence="2 3">
    <name type="scientific">Halopolyspora algeriensis</name>
    <dbReference type="NCBI Taxonomy" id="1500506"/>
    <lineage>
        <taxon>Bacteria</taxon>
        <taxon>Bacillati</taxon>
        <taxon>Actinomycetota</taxon>
        <taxon>Actinomycetes</taxon>
        <taxon>Actinomycetes incertae sedis</taxon>
        <taxon>Halopolyspora</taxon>
    </lineage>
</organism>